<evidence type="ECO:0000256" key="2">
    <source>
        <dbReference type="SAM" id="SignalP"/>
    </source>
</evidence>
<reference evidence="3" key="1">
    <citation type="submission" date="2022-07" db="EMBL/GenBank/DDBJ databases">
        <title>Chromosome-level genome of Muraenolepis orangiensis.</title>
        <authorList>
            <person name="Kim J."/>
        </authorList>
    </citation>
    <scope>NUCLEOTIDE SEQUENCE</scope>
    <source>
        <strain evidence="3">KU_S4_2022</strain>
        <tissue evidence="3">Muscle</tissue>
    </source>
</reference>
<dbReference type="AlphaFoldDB" id="A0A9Q0DSV6"/>
<accession>A0A9Q0DSV6</accession>
<dbReference type="OrthoDB" id="10061449at2759"/>
<name>A0A9Q0DSV6_9TELE</name>
<comment type="caution">
    <text evidence="3">The sequence shown here is derived from an EMBL/GenBank/DDBJ whole genome shotgun (WGS) entry which is preliminary data.</text>
</comment>
<keyword evidence="2" id="KW-0732">Signal</keyword>
<evidence type="ECO:0000313" key="3">
    <source>
        <dbReference type="EMBL" id="KAJ3595174.1"/>
    </source>
</evidence>
<evidence type="ECO:0000313" key="4">
    <source>
        <dbReference type="Proteomes" id="UP001148018"/>
    </source>
</evidence>
<feature type="signal peptide" evidence="2">
    <location>
        <begin position="1"/>
        <end position="16"/>
    </location>
</feature>
<evidence type="ECO:0000256" key="1">
    <source>
        <dbReference type="SAM" id="MobiDB-lite"/>
    </source>
</evidence>
<feature type="region of interest" description="Disordered" evidence="1">
    <location>
        <begin position="67"/>
        <end position="91"/>
    </location>
</feature>
<organism evidence="3 4">
    <name type="scientific">Muraenolepis orangiensis</name>
    <name type="common">Patagonian moray cod</name>
    <dbReference type="NCBI Taxonomy" id="630683"/>
    <lineage>
        <taxon>Eukaryota</taxon>
        <taxon>Metazoa</taxon>
        <taxon>Chordata</taxon>
        <taxon>Craniata</taxon>
        <taxon>Vertebrata</taxon>
        <taxon>Euteleostomi</taxon>
        <taxon>Actinopterygii</taxon>
        <taxon>Neopterygii</taxon>
        <taxon>Teleostei</taxon>
        <taxon>Neoteleostei</taxon>
        <taxon>Acanthomorphata</taxon>
        <taxon>Zeiogadaria</taxon>
        <taxon>Gadariae</taxon>
        <taxon>Gadiformes</taxon>
        <taxon>Muraenolepidoidei</taxon>
        <taxon>Muraenolepididae</taxon>
        <taxon>Muraenolepis</taxon>
    </lineage>
</organism>
<feature type="chain" id="PRO_5040203796" evidence="2">
    <location>
        <begin position="17"/>
        <end position="91"/>
    </location>
</feature>
<protein>
    <submittedName>
        <fullName evidence="3">Uncharacterized protein</fullName>
    </submittedName>
</protein>
<sequence>MELALVFLLVVTTASGCGIPSYQPGTSRVVNGEEARPYSWPWQLVGPGEPDCSRLCFLSWSPASVPAVTGGEAQRRPRWSALEETASRPAM</sequence>
<keyword evidence="4" id="KW-1185">Reference proteome</keyword>
<proteinExistence type="predicted"/>
<dbReference type="EMBL" id="JANIIK010000111">
    <property type="protein sequence ID" value="KAJ3595174.1"/>
    <property type="molecule type" value="Genomic_DNA"/>
</dbReference>
<dbReference type="Proteomes" id="UP001148018">
    <property type="component" value="Unassembled WGS sequence"/>
</dbReference>
<gene>
    <name evidence="3" type="ORF">NHX12_004478</name>
</gene>